<evidence type="ECO:0000313" key="1">
    <source>
        <dbReference type="Proteomes" id="UP000095287"/>
    </source>
</evidence>
<name>A0A1I7ZKK4_9BILA</name>
<proteinExistence type="predicted"/>
<evidence type="ECO:0000313" key="2">
    <source>
        <dbReference type="WBParaSite" id="L893_g27234.t2"/>
    </source>
</evidence>
<dbReference type="Proteomes" id="UP000095287">
    <property type="component" value="Unplaced"/>
</dbReference>
<reference evidence="2" key="1">
    <citation type="submission" date="2016-11" db="UniProtKB">
        <authorList>
            <consortium name="WormBaseParasite"/>
        </authorList>
    </citation>
    <scope>IDENTIFICATION</scope>
</reference>
<keyword evidence="1" id="KW-1185">Reference proteome</keyword>
<protein>
    <submittedName>
        <fullName evidence="2">Uncharacterized protein</fullName>
    </submittedName>
</protein>
<organism evidence="1 2">
    <name type="scientific">Steinernema glaseri</name>
    <dbReference type="NCBI Taxonomy" id="37863"/>
    <lineage>
        <taxon>Eukaryota</taxon>
        <taxon>Metazoa</taxon>
        <taxon>Ecdysozoa</taxon>
        <taxon>Nematoda</taxon>
        <taxon>Chromadorea</taxon>
        <taxon>Rhabditida</taxon>
        <taxon>Tylenchina</taxon>
        <taxon>Panagrolaimomorpha</taxon>
        <taxon>Strongyloidoidea</taxon>
        <taxon>Steinernematidae</taxon>
        <taxon>Steinernema</taxon>
    </lineage>
</organism>
<sequence>MRINHTLSPSFGIDGRFVEFSVSRLRPPSCPAASTTATAVGAERGIDGGQPYFLGAHVYCFLYSIMCLLSIHTTPIKESPLACTQKIGARNKIRAAPTDPRSARGGMTAKLPSLLVQQVWP</sequence>
<dbReference type="AlphaFoldDB" id="A0A1I7ZKK4"/>
<dbReference type="WBParaSite" id="L893_g27234.t2">
    <property type="protein sequence ID" value="L893_g27234.t2"/>
    <property type="gene ID" value="L893_g27234"/>
</dbReference>
<accession>A0A1I7ZKK4</accession>